<feature type="transmembrane region" description="Helical" evidence="1">
    <location>
        <begin position="52"/>
        <end position="71"/>
    </location>
</feature>
<keyword evidence="1" id="KW-1133">Transmembrane helix</keyword>
<dbReference type="Proteomes" id="UP000887575">
    <property type="component" value="Unassembled WGS sequence"/>
</dbReference>
<evidence type="ECO:0000313" key="2">
    <source>
        <dbReference type="Proteomes" id="UP000887575"/>
    </source>
</evidence>
<keyword evidence="2" id="KW-1185">Reference proteome</keyword>
<keyword evidence="1" id="KW-0812">Transmembrane</keyword>
<dbReference type="AlphaFoldDB" id="A0AAF3EBH3"/>
<name>A0AAF3EBH3_9BILA</name>
<protein>
    <submittedName>
        <fullName evidence="3">Uncharacterized protein</fullName>
    </submittedName>
</protein>
<sequence length="213" mass="24436">MVLCKKISLKSCNLMNYFLYSLIVSTIFTLRGLCSVFEVYRDVPLNSSRSSVPLLLVGCVGMLISISQLQIPPEKAQISLDFSWYFWNLAAILISFSTATDAYEQIISNLSPISPTPSSFPFRNRWLPILRFFDLLQFAHAPVSFFLLLHFIARRSRRRRGRNVLGRRRRNDGNSREITESSRANLVYAKLENVAPLSHPSHLIQADEVIYYV</sequence>
<evidence type="ECO:0000256" key="1">
    <source>
        <dbReference type="SAM" id="Phobius"/>
    </source>
</evidence>
<reference evidence="3" key="1">
    <citation type="submission" date="2024-02" db="UniProtKB">
        <authorList>
            <consortium name="WormBaseParasite"/>
        </authorList>
    </citation>
    <scope>IDENTIFICATION</scope>
</reference>
<feature type="transmembrane region" description="Helical" evidence="1">
    <location>
        <begin position="17"/>
        <end position="40"/>
    </location>
</feature>
<proteinExistence type="predicted"/>
<keyword evidence="1" id="KW-0472">Membrane</keyword>
<evidence type="ECO:0000313" key="3">
    <source>
        <dbReference type="WBParaSite" id="MBELARI_LOCUS11287"/>
    </source>
</evidence>
<organism evidence="2 3">
    <name type="scientific">Mesorhabditis belari</name>
    <dbReference type="NCBI Taxonomy" id="2138241"/>
    <lineage>
        <taxon>Eukaryota</taxon>
        <taxon>Metazoa</taxon>
        <taxon>Ecdysozoa</taxon>
        <taxon>Nematoda</taxon>
        <taxon>Chromadorea</taxon>
        <taxon>Rhabditida</taxon>
        <taxon>Rhabditina</taxon>
        <taxon>Rhabditomorpha</taxon>
        <taxon>Rhabditoidea</taxon>
        <taxon>Rhabditidae</taxon>
        <taxon>Mesorhabditinae</taxon>
        <taxon>Mesorhabditis</taxon>
    </lineage>
</organism>
<feature type="transmembrane region" description="Helical" evidence="1">
    <location>
        <begin position="135"/>
        <end position="153"/>
    </location>
</feature>
<dbReference type="WBParaSite" id="MBELARI_LOCUS11287">
    <property type="protein sequence ID" value="MBELARI_LOCUS11287"/>
    <property type="gene ID" value="MBELARI_LOCUS11287"/>
</dbReference>
<accession>A0AAF3EBH3</accession>